<evidence type="ECO:0000313" key="13">
    <source>
        <dbReference type="RefSeq" id="XP_072850531.1"/>
    </source>
</evidence>
<dbReference type="InterPro" id="IPR050701">
    <property type="entry name" value="Histone_Mod_Regulator"/>
</dbReference>
<feature type="compositionally biased region" description="Polar residues" evidence="7">
    <location>
        <begin position="747"/>
        <end position="758"/>
    </location>
</feature>
<protein>
    <submittedName>
        <fullName evidence="11 12">Protein Jade-3 isoform X1</fullName>
    </submittedName>
</protein>
<keyword evidence="2" id="KW-0677">Repeat</keyword>
<evidence type="ECO:0000256" key="2">
    <source>
        <dbReference type="ARBA" id="ARBA00022737"/>
    </source>
</evidence>
<dbReference type="InterPro" id="IPR011011">
    <property type="entry name" value="Znf_FYVE_PHD"/>
</dbReference>
<dbReference type="Pfam" id="PF13831">
    <property type="entry name" value="PHD_2"/>
    <property type="match status" value="1"/>
</dbReference>
<name>A0A6J0TVS4_9SAUR</name>
<evidence type="ECO:0000256" key="4">
    <source>
        <dbReference type="ARBA" id="ARBA00022833"/>
    </source>
</evidence>
<dbReference type="RefSeq" id="XP_072850531.1">
    <property type="nucleotide sequence ID" value="XM_072994430.1"/>
</dbReference>
<dbReference type="PROSITE" id="PS51805">
    <property type="entry name" value="EPHD"/>
    <property type="match status" value="1"/>
</dbReference>
<feature type="domain" description="PHD-type" evidence="9">
    <location>
        <begin position="254"/>
        <end position="368"/>
    </location>
</feature>
<dbReference type="InterPro" id="IPR019787">
    <property type="entry name" value="Znf_PHD-finger"/>
</dbReference>
<dbReference type="OrthoDB" id="20839at2759"/>
<feature type="compositionally biased region" description="Basic and acidic residues" evidence="7">
    <location>
        <begin position="788"/>
        <end position="805"/>
    </location>
</feature>
<accession>A0A6J0TVS4</accession>
<dbReference type="Proteomes" id="UP001652642">
    <property type="component" value="Chromosome 3"/>
</dbReference>
<evidence type="ECO:0000256" key="3">
    <source>
        <dbReference type="ARBA" id="ARBA00022771"/>
    </source>
</evidence>
<dbReference type="SUPFAM" id="SSF57903">
    <property type="entry name" value="FYVE/PHD zinc finger"/>
    <property type="match status" value="1"/>
</dbReference>
<dbReference type="AlphaFoldDB" id="A0A6J0TVS4"/>
<dbReference type="PROSITE" id="PS50016">
    <property type="entry name" value="ZF_PHD_2"/>
    <property type="match status" value="1"/>
</dbReference>
<evidence type="ECO:0000313" key="12">
    <source>
        <dbReference type="RefSeq" id="XP_072850530.1"/>
    </source>
</evidence>
<dbReference type="FunFam" id="3.30.40.10:FF:000004">
    <property type="entry name" value="Jade family PHD finger 2"/>
    <property type="match status" value="1"/>
</dbReference>
<evidence type="ECO:0000259" key="8">
    <source>
        <dbReference type="PROSITE" id="PS50016"/>
    </source>
</evidence>
<evidence type="ECO:0000313" key="11">
    <source>
        <dbReference type="RefSeq" id="XP_020652452.1"/>
    </source>
</evidence>
<evidence type="ECO:0000259" key="9">
    <source>
        <dbReference type="PROSITE" id="PS51805"/>
    </source>
</evidence>
<dbReference type="FunFam" id="3.30.40.10:FF:000030">
    <property type="entry name" value="Protein Jade-1 isoform 1"/>
    <property type="match status" value="1"/>
</dbReference>
<dbReference type="RefSeq" id="XP_072850530.1">
    <property type="nucleotide sequence ID" value="XM_072994429.1"/>
</dbReference>
<dbReference type="PANTHER" id="PTHR13793:SF27">
    <property type="entry name" value="PROTEIN JADE-3"/>
    <property type="match status" value="1"/>
</dbReference>
<dbReference type="KEGG" id="pvt:110080684"/>
<dbReference type="InterPro" id="IPR034732">
    <property type="entry name" value="EPHD"/>
</dbReference>
<dbReference type="GO" id="GO:0006357">
    <property type="term" value="P:regulation of transcription by RNA polymerase II"/>
    <property type="evidence" value="ECO:0007669"/>
    <property type="project" value="TreeGrafter"/>
</dbReference>
<gene>
    <name evidence="11 12 13" type="primary">JADE3</name>
</gene>
<dbReference type="Pfam" id="PF10513">
    <property type="entry name" value="EPL1"/>
    <property type="match status" value="1"/>
</dbReference>
<dbReference type="InterPro" id="IPR039550">
    <property type="entry name" value="JADE3_PHD"/>
</dbReference>
<dbReference type="InterPro" id="IPR019542">
    <property type="entry name" value="Enhancer_polycomb-like_N"/>
</dbReference>
<dbReference type="CDD" id="cd15681">
    <property type="entry name" value="PHD_JADE3"/>
    <property type="match status" value="1"/>
</dbReference>
<dbReference type="GO" id="GO:0008270">
    <property type="term" value="F:zinc ion binding"/>
    <property type="evidence" value="ECO:0007669"/>
    <property type="project" value="UniProtKB-KW"/>
</dbReference>
<feature type="region of interest" description="Disordered" evidence="7">
    <location>
        <begin position="747"/>
        <end position="819"/>
    </location>
</feature>
<dbReference type="GeneID" id="110080684"/>
<dbReference type="InParanoid" id="A0A6J0TVS4"/>
<evidence type="ECO:0000256" key="1">
    <source>
        <dbReference type="ARBA" id="ARBA00022723"/>
    </source>
</evidence>
<dbReference type="GO" id="GO:0000123">
    <property type="term" value="C:histone acetyltransferase complex"/>
    <property type="evidence" value="ECO:0007669"/>
    <property type="project" value="TreeGrafter"/>
</dbReference>
<dbReference type="Gene3D" id="3.30.40.10">
    <property type="entry name" value="Zinc/RING finger domain, C3HC4 (zinc finger)"/>
    <property type="match status" value="2"/>
</dbReference>
<keyword evidence="4" id="KW-0862">Zinc</keyword>
<organism evidence="10 11">
    <name type="scientific">Pogona vitticeps</name>
    <name type="common">central bearded dragon</name>
    <dbReference type="NCBI Taxonomy" id="103695"/>
    <lineage>
        <taxon>Eukaryota</taxon>
        <taxon>Metazoa</taxon>
        <taxon>Chordata</taxon>
        <taxon>Craniata</taxon>
        <taxon>Vertebrata</taxon>
        <taxon>Euteleostomi</taxon>
        <taxon>Lepidosauria</taxon>
        <taxon>Squamata</taxon>
        <taxon>Bifurcata</taxon>
        <taxon>Unidentata</taxon>
        <taxon>Episquamata</taxon>
        <taxon>Toxicofera</taxon>
        <taxon>Iguania</taxon>
        <taxon>Acrodonta</taxon>
        <taxon>Agamidae</taxon>
        <taxon>Amphibolurinae</taxon>
        <taxon>Pogona</taxon>
    </lineage>
</organism>
<feature type="domain" description="PHD-type" evidence="8">
    <location>
        <begin position="202"/>
        <end position="252"/>
    </location>
</feature>
<dbReference type="Pfam" id="PF13832">
    <property type="entry name" value="zf-HC5HC2H_2"/>
    <property type="match status" value="1"/>
</dbReference>
<dbReference type="PANTHER" id="PTHR13793">
    <property type="entry name" value="PHD FINGER PROTEINS"/>
    <property type="match status" value="1"/>
</dbReference>
<dbReference type="SMART" id="SM00249">
    <property type="entry name" value="PHD"/>
    <property type="match status" value="2"/>
</dbReference>
<evidence type="ECO:0000256" key="5">
    <source>
        <dbReference type="ARBA" id="ARBA00038371"/>
    </source>
</evidence>
<feature type="compositionally biased region" description="Low complexity" evidence="7">
    <location>
        <begin position="9"/>
        <end position="23"/>
    </location>
</feature>
<dbReference type="InterPro" id="IPR019786">
    <property type="entry name" value="Zinc_finger_PHD-type_CS"/>
</dbReference>
<keyword evidence="3 6" id="KW-0863">Zinc-finger</keyword>
<evidence type="ECO:0000313" key="10">
    <source>
        <dbReference type="Proteomes" id="UP001652642"/>
    </source>
</evidence>
<evidence type="ECO:0000256" key="6">
    <source>
        <dbReference type="PROSITE-ProRule" id="PRU00146"/>
    </source>
</evidence>
<sequence length="819" mass="93206">MKRHRHLSSSDSSDNESPSTSFSFCSKYRSKSKTPANEQKKPAEVFRKDLISAMKLPDSHHINPDEYYLFADTWKQEWEKGVQVPASPDTIPQPSLRVVAEKVKQVLYTRPRKYIRCSSQEPTEPGYINILELAESMCRYDLDDMDIFWLQEVNEELAEMGCGQLDENTMEKMVEVLERHCHENMNHAIETEEGLGIEYDEDVICDVCRSPDSEDGNDMVFCDKCNICVHQACYGILKVPEGSWLCRTCVLGIHPQCLLCPKRGGAMKATRTGTKWAHVSCALWIPEVSIACPERMEPITKVSHIPPSRWALVCSLCKLKTGACIQCSVKSCITAFHVTCAFEHSLEMKTILDDGDEVKFKSYCLKHSKTKQNLMPGADDNLKSIVEQKHTESEKTSLRAQKLRELEEEFYSLVRIDDVAAELGLPKLTVDLIYNYWKLKRKSNFNKPLFPPKEDEENGLVQPKEDSIHTRMRMFMHLRQDLERVRNLCYMVSRREKLKLSHSKAHEQVFNLQVQLINQEIAAGHSLTNALENTLFYPPPRITLKLKMPKSTLGDCKNNLKCSNKPLSLDNNAILYSKKGIPVSKEALVNMKSYSKFQHENRINGLLGGIMKSRNEAKDSGPAHASDFHRGQSSGKPLALQAALHGQSSIGNGKIHQNSKLAKSNGLMNRVGDVTQRDSSSQTTYEQSVLSAHLTSQSSFRKSTIEHFSRSFKEATNSLVRTTEDLRCFEKPSRRLSMRERSWGKQTLEYQMGSTPYQDNDGYCPDVELSDSEAESDENKGQIRLRRSSSERESPSKDFNRDCHSRNKRNLIPPSSVQR</sequence>
<dbReference type="InterPro" id="IPR013083">
    <property type="entry name" value="Znf_RING/FYVE/PHD"/>
</dbReference>
<feature type="region of interest" description="Disordered" evidence="7">
    <location>
        <begin position="613"/>
        <end position="637"/>
    </location>
</feature>
<proteinExistence type="inferred from homology"/>
<reference evidence="11" key="1">
    <citation type="submission" date="2025-04" db="UniProtKB">
        <authorList>
            <consortium name="RefSeq"/>
        </authorList>
    </citation>
    <scope>IDENTIFICATION</scope>
</reference>
<dbReference type="InterPro" id="IPR001965">
    <property type="entry name" value="Znf_PHD"/>
</dbReference>
<evidence type="ECO:0000256" key="7">
    <source>
        <dbReference type="SAM" id="MobiDB-lite"/>
    </source>
</evidence>
<dbReference type="RefSeq" id="XP_020652452.1">
    <property type="nucleotide sequence ID" value="XM_020796793.1"/>
</dbReference>
<keyword evidence="1" id="KW-0479">Metal-binding</keyword>
<comment type="similarity">
    <text evidence="5">Belongs to the JADE family.</text>
</comment>
<dbReference type="PROSITE" id="PS01359">
    <property type="entry name" value="ZF_PHD_1"/>
    <property type="match status" value="1"/>
</dbReference>
<feature type="region of interest" description="Disordered" evidence="7">
    <location>
        <begin position="1"/>
        <end position="43"/>
    </location>
</feature>
<dbReference type="CTD" id="9767"/>
<dbReference type="CDD" id="cd15706">
    <property type="entry name" value="ePHD_JADE3"/>
    <property type="match status" value="1"/>
</dbReference>
<feature type="compositionally biased region" description="Basic and acidic residues" evidence="7">
    <location>
        <begin position="613"/>
        <end position="630"/>
    </location>
</feature>
<keyword evidence="10" id="KW-1185">Reference proteome</keyword>